<dbReference type="SMART" id="SM00870">
    <property type="entry name" value="Asparaginase"/>
    <property type="match status" value="1"/>
</dbReference>
<organism evidence="4 5">
    <name type="scientific">Faecalicatena faecalis</name>
    <dbReference type="NCBI Taxonomy" id="2726362"/>
    <lineage>
        <taxon>Bacteria</taxon>
        <taxon>Bacillati</taxon>
        <taxon>Bacillota</taxon>
        <taxon>Clostridia</taxon>
        <taxon>Lachnospirales</taxon>
        <taxon>Lachnospiraceae</taxon>
        <taxon>Faecalicatena</taxon>
    </lineage>
</organism>
<dbReference type="SFLD" id="SFLDS00057">
    <property type="entry name" value="Glutaminase/Asparaginase"/>
    <property type="match status" value="1"/>
</dbReference>
<dbReference type="Pfam" id="PF17763">
    <property type="entry name" value="Asparaginase_C"/>
    <property type="match status" value="1"/>
</dbReference>
<dbReference type="InterPro" id="IPR006033">
    <property type="entry name" value="AsnA_fam"/>
</dbReference>
<evidence type="ECO:0000313" key="5">
    <source>
        <dbReference type="Proteomes" id="UP000723714"/>
    </source>
</evidence>
<evidence type="ECO:0000256" key="1">
    <source>
        <dbReference type="ARBA" id="ARBA00022801"/>
    </source>
</evidence>
<name>A0ABS6D522_9FIRM</name>
<dbReference type="InterPro" id="IPR006034">
    <property type="entry name" value="Asparaginase/glutaminase-like"/>
</dbReference>
<dbReference type="PANTHER" id="PTHR11707">
    <property type="entry name" value="L-ASPARAGINASE"/>
    <property type="match status" value="1"/>
</dbReference>
<sequence length="335" mass="36882">MKKILIINTGGTFSSVESDSGLAPGISGEQIIDAIHPGKQICQLEMEDYCSLDSANITPEDWVEISRRISRAVNVYDGVVVIHGTDVMAYTAAMLSFLLLHVPLPVVLTGSQLPLFAPLTDAVDNCQCAIQMALSGKNGVYVVFNKKIMLGCRTSKVRTVSFDAFESINYPQVGGFNAFGMQLNEDALPKQTGELAFDPAYSDRIAVLKVFPGLNPDIFSYLYEKGYEGVFIEGFGLGGVPFMKNNLLKEIRKASEKGMAILVGSQCRYEGSNLNIYETGQRVKACGGIPVYDMTQEAVVAKLMWCLGRTKDRNEIQRYFYTNLTNEVTLENERA</sequence>
<dbReference type="RefSeq" id="WP_216242055.1">
    <property type="nucleotide sequence ID" value="NZ_JABACJ020000011.1"/>
</dbReference>
<dbReference type="NCBIfam" id="TIGR00519">
    <property type="entry name" value="asnASE_I"/>
    <property type="match status" value="1"/>
</dbReference>
<dbReference type="InterPro" id="IPR037152">
    <property type="entry name" value="L-asparaginase_N_sf"/>
</dbReference>
<feature type="domain" description="Asparaginase/glutaminase C-terminal" evidence="3">
    <location>
        <begin position="204"/>
        <end position="320"/>
    </location>
</feature>
<dbReference type="PIRSF" id="PIRSF001220">
    <property type="entry name" value="L-ASNase_gatD"/>
    <property type="match status" value="1"/>
</dbReference>
<feature type="domain" description="L-asparaginase N-terminal" evidence="2">
    <location>
        <begin position="3"/>
        <end position="184"/>
    </location>
</feature>
<dbReference type="PANTHER" id="PTHR11707:SF28">
    <property type="entry name" value="60 KDA LYSOPHOSPHOLIPASE"/>
    <property type="match status" value="1"/>
</dbReference>
<dbReference type="CDD" id="cd08963">
    <property type="entry name" value="L-asparaginase_I"/>
    <property type="match status" value="1"/>
</dbReference>
<dbReference type="InterPro" id="IPR041725">
    <property type="entry name" value="L-asparaginase_I"/>
</dbReference>
<dbReference type="InterPro" id="IPR027473">
    <property type="entry name" value="L-asparaginase_C"/>
</dbReference>
<keyword evidence="1" id="KW-0378">Hydrolase</keyword>
<proteinExistence type="predicted"/>
<dbReference type="InterPro" id="IPR027474">
    <property type="entry name" value="L-asparaginase_N"/>
</dbReference>
<dbReference type="PIRSF" id="PIRSF500176">
    <property type="entry name" value="L_ASNase"/>
    <property type="match status" value="1"/>
</dbReference>
<keyword evidence="5" id="KW-1185">Reference proteome</keyword>
<comment type="caution">
    <text evidence="4">The sequence shown here is derived from an EMBL/GenBank/DDBJ whole genome shotgun (WGS) entry which is preliminary data.</text>
</comment>
<dbReference type="PROSITE" id="PS51732">
    <property type="entry name" value="ASN_GLN_ASE_3"/>
    <property type="match status" value="1"/>
</dbReference>
<evidence type="ECO:0000259" key="2">
    <source>
        <dbReference type="Pfam" id="PF00710"/>
    </source>
</evidence>
<dbReference type="InterPro" id="IPR040919">
    <property type="entry name" value="Asparaginase_C"/>
</dbReference>
<dbReference type="Proteomes" id="UP000723714">
    <property type="component" value="Unassembled WGS sequence"/>
</dbReference>
<dbReference type="Gene3D" id="3.40.50.40">
    <property type="match status" value="1"/>
</dbReference>
<protein>
    <submittedName>
        <fullName evidence="4">Asparaginase</fullName>
    </submittedName>
</protein>
<reference evidence="4 5" key="1">
    <citation type="submission" date="2021-06" db="EMBL/GenBank/DDBJ databases">
        <title>Faecalicatena sp. nov. isolated from porcine feces.</title>
        <authorList>
            <person name="Oh B.S."/>
            <person name="Lee J.H."/>
        </authorList>
    </citation>
    <scope>NUCLEOTIDE SEQUENCE [LARGE SCALE GENOMIC DNA]</scope>
    <source>
        <strain evidence="4 5">AGMB00832</strain>
    </source>
</reference>
<dbReference type="Pfam" id="PF00710">
    <property type="entry name" value="Asparaginase"/>
    <property type="match status" value="1"/>
</dbReference>
<dbReference type="EMBL" id="JABACJ020000011">
    <property type="protein sequence ID" value="MBU3876586.1"/>
    <property type="molecule type" value="Genomic_DNA"/>
</dbReference>
<gene>
    <name evidence="4" type="ORF">HGO97_012310</name>
</gene>
<evidence type="ECO:0000313" key="4">
    <source>
        <dbReference type="EMBL" id="MBU3876586.1"/>
    </source>
</evidence>
<dbReference type="Gene3D" id="3.40.50.1170">
    <property type="entry name" value="L-asparaginase, N-terminal domain"/>
    <property type="match status" value="1"/>
</dbReference>
<evidence type="ECO:0000259" key="3">
    <source>
        <dbReference type="Pfam" id="PF17763"/>
    </source>
</evidence>
<accession>A0ABS6D522</accession>